<organism evidence="1 2">
    <name type="scientific">Actinocorallia herbida</name>
    <dbReference type="NCBI Taxonomy" id="58109"/>
    <lineage>
        <taxon>Bacteria</taxon>
        <taxon>Bacillati</taxon>
        <taxon>Actinomycetota</taxon>
        <taxon>Actinomycetes</taxon>
        <taxon>Streptosporangiales</taxon>
        <taxon>Thermomonosporaceae</taxon>
        <taxon>Actinocorallia</taxon>
    </lineage>
</organism>
<dbReference type="OrthoDB" id="4454357at2"/>
<keyword evidence="2" id="KW-1185">Reference proteome</keyword>
<dbReference type="SUPFAM" id="SSF50998">
    <property type="entry name" value="Quinoprotein alcohol dehydrogenase-like"/>
    <property type="match status" value="1"/>
</dbReference>
<evidence type="ECO:0000313" key="1">
    <source>
        <dbReference type="EMBL" id="ROO86485.1"/>
    </source>
</evidence>
<evidence type="ECO:0008006" key="3">
    <source>
        <dbReference type="Google" id="ProtNLM"/>
    </source>
</evidence>
<gene>
    <name evidence="1" type="ORF">EDD29_4056</name>
</gene>
<dbReference type="AlphaFoldDB" id="A0A3N1CYZ4"/>
<protein>
    <recommendedName>
        <fullName evidence="3">WD40 repeat protein</fullName>
    </recommendedName>
</protein>
<sequence length="337" mass="35418">MADFPRIITRTVDGRVCAYVIARDVYGVLSPSAVFEPVKGDEVDGHAVTPDLRRAVYTTSNAVVSVTEGAESWRVPFEPGEGHAFINHAGCVVSADGRDVWVFRPDDMAGRGTPDHWLVLDAGTGAVRAIAEIGTSGHGATQLVHPADGRVLLSVGEGQDGAPLFRGALKGGSLDLAPFPWPDRVLVDLSPDGSRFMTVDHGCQDVAFHTYPEGEVLLSLEVADFGPEEDRYLEFGGGFLTGGTAVVAFVGETEDGEDWFGFRLVDLAEGVPGPELATAAADAYDLVPLGDGSWLTADPSGHPVRWAGRPGPSGAAPDADEGKVHLVDYLDEDGVGG</sequence>
<proteinExistence type="predicted"/>
<dbReference type="InterPro" id="IPR011047">
    <property type="entry name" value="Quinoprotein_ADH-like_sf"/>
</dbReference>
<dbReference type="EMBL" id="RJKE01000001">
    <property type="protein sequence ID" value="ROO86485.1"/>
    <property type="molecule type" value="Genomic_DNA"/>
</dbReference>
<dbReference type="RefSeq" id="WP_123665884.1">
    <property type="nucleotide sequence ID" value="NZ_RJKE01000001.1"/>
</dbReference>
<comment type="caution">
    <text evidence="1">The sequence shown here is derived from an EMBL/GenBank/DDBJ whole genome shotgun (WGS) entry which is preliminary data.</text>
</comment>
<dbReference type="Proteomes" id="UP000272400">
    <property type="component" value="Unassembled WGS sequence"/>
</dbReference>
<name>A0A3N1CYZ4_9ACTN</name>
<evidence type="ECO:0000313" key="2">
    <source>
        <dbReference type="Proteomes" id="UP000272400"/>
    </source>
</evidence>
<reference evidence="1 2" key="1">
    <citation type="submission" date="2018-11" db="EMBL/GenBank/DDBJ databases">
        <title>Sequencing the genomes of 1000 actinobacteria strains.</title>
        <authorList>
            <person name="Klenk H.-P."/>
        </authorList>
    </citation>
    <scope>NUCLEOTIDE SEQUENCE [LARGE SCALE GENOMIC DNA]</scope>
    <source>
        <strain evidence="1 2">DSM 44254</strain>
    </source>
</reference>
<accession>A0A3N1CYZ4</accession>